<dbReference type="AlphaFoldDB" id="A0A8H7ET15"/>
<organism evidence="2 3">
    <name type="scientific">Apophysomyces ossiformis</name>
    <dbReference type="NCBI Taxonomy" id="679940"/>
    <lineage>
        <taxon>Eukaryota</taxon>
        <taxon>Fungi</taxon>
        <taxon>Fungi incertae sedis</taxon>
        <taxon>Mucoromycota</taxon>
        <taxon>Mucoromycotina</taxon>
        <taxon>Mucoromycetes</taxon>
        <taxon>Mucorales</taxon>
        <taxon>Mucorineae</taxon>
        <taxon>Mucoraceae</taxon>
        <taxon>Apophysomyces</taxon>
    </lineage>
</organism>
<name>A0A8H7ET15_9FUNG</name>
<dbReference type="OrthoDB" id="2260662at2759"/>
<evidence type="ECO:0000313" key="3">
    <source>
        <dbReference type="Proteomes" id="UP000605846"/>
    </source>
</evidence>
<dbReference type="Proteomes" id="UP000605846">
    <property type="component" value="Unassembled WGS sequence"/>
</dbReference>
<keyword evidence="1" id="KW-0175">Coiled coil</keyword>
<keyword evidence="3" id="KW-1185">Reference proteome</keyword>
<dbReference type="EMBL" id="JABAYA010000090">
    <property type="protein sequence ID" value="KAF7725783.1"/>
    <property type="molecule type" value="Genomic_DNA"/>
</dbReference>
<reference evidence="2" key="1">
    <citation type="submission" date="2020-01" db="EMBL/GenBank/DDBJ databases">
        <title>Genome Sequencing of Three Apophysomyces-Like Fungal Strains Confirms a Novel Fungal Genus in the Mucoromycota with divergent Burkholderia-like Endosymbiotic Bacteria.</title>
        <authorList>
            <person name="Stajich J.E."/>
            <person name="Macias A.M."/>
            <person name="Carter-House D."/>
            <person name="Lovett B."/>
            <person name="Kasson L.R."/>
            <person name="Berry K."/>
            <person name="Grigoriev I."/>
            <person name="Chang Y."/>
            <person name="Spatafora J."/>
            <person name="Kasson M.T."/>
        </authorList>
    </citation>
    <scope>NUCLEOTIDE SEQUENCE</scope>
    <source>
        <strain evidence="2">NRRL A-21654</strain>
    </source>
</reference>
<feature type="coiled-coil region" evidence="1">
    <location>
        <begin position="145"/>
        <end position="172"/>
    </location>
</feature>
<evidence type="ECO:0000313" key="2">
    <source>
        <dbReference type="EMBL" id="KAF7725783.1"/>
    </source>
</evidence>
<accession>A0A8H7ET15</accession>
<evidence type="ECO:0000256" key="1">
    <source>
        <dbReference type="SAM" id="Coils"/>
    </source>
</evidence>
<protein>
    <submittedName>
        <fullName evidence="2">Uncharacterized protein</fullName>
    </submittedName>
</protein>
<comment type="caution">
    <text evidence="2">The sequence shown here is derived from an EMBL/GenBank/DDBJ whole genome shotgun (WGS) entry which is preliminary data.</text>
</comment>
<sequence length="186" mass="21089">MTMWVLNGWAHLCFMDLDDDGVFKQFRGHVIDDITKEASGIIGQRVDYEDPCHNDCLDADVFYRVICKDYHDNGCATLLARRRAGNDAAGIFTDASDDEQHNHGQTFVFETYQFLAGDKAQAHCSKYLPGLPQEAKAIASKRVLYSSLHAEFGKLDQQVKRLQKNLQETSEQVPAFRKMNVLHTSM</sequence>
<proteinExistence type="predicted"/>
<gene>
    <name evidence="2" type="ORF">EC973_009400</name>
</gene>